<dbReference type="Gene3D" id="3.40.109.10">
    <property type="entry name" value="NADH Oxidase"/>
    <property type="match status" value="1"/>
</dbReference>
<dbReference type="Pfam" id="PF00881">
    <property type="entry name" value="Nitroreductase"/>
    <property type="match status" value="1"/>
</dbReference>
<keyword evidence="4 7" id="KW-0521">NADP</keyword>
<name>A0A2U0HZF8_9FLAO</name>
<keyword evidence="3 7" id="KW-0288">FMN</keyword>
<keyword evidence="5 7" id="KW-0560">Oxidoreductase</keyword>
<dbReference type="InterPro" id="IPR052530">
    <property type="entry name" value="NAD(P)H_nitroreductase"/>
</dbReference>
<dbReference type="RefSeq" id="WP_116694696.1">
    <property type="nucleotide sequence ID" value="NZ_QEHR01000006.1"/>
</dbReference>
<evidence type="ECO:0000313" key="10">
    <source>
        <dbReference type="EMBL" id="PVW14206.1"/>
    </source>
</evidence>
<dbReference type="InterPro" id="IPR000415">
    <property type="entry name" value="Nitroreductase-like"/>
</dbReference>
<dbReference type="Proteomes" id="UP000245962">
    <property type="component" value="Unassembled WGS sequence"/>
</dbReference>
<feature type="binding site" evidence="8">
    <location>
        <position position="40"/>
    </location>
    <ligand>
        <name>FMN</name>
        <dbReference type="ChEBI" id="CHEBI:58210"/>
        <note>ligand shared between dimeric partners</note>
    </ligand>
</feature>
<comment type="similarity">
    <text evidence="1 7">Belongs to the nitroreductase family.</text>
</comment>
<evidence type="ECO:0000256" key="8">
    <source>
        <dbReference type="PIRSR" id="PIRSR000232-1"/>
    </source>
</evidence>
<evidence type="ECO:0000256" key="4">
    <source>
        <dbReference type="ARBA" id="ARBA00022857"/>
    </source>
</evidence>
<evidence type="ECO:0000256" key="2">
    <source>
        <dbReference type="ARBA" id="ARBA00022630"/>
    </source>
</evidence>
<evidence type="ECO:0000256" key="5">
    <source>
        <dbReference type="ARBA" id="ARBA00023002"/>
    </source>
</evidence>
<proteinExistence type="inferred from homology"/>
<sequence>MISKTIQNRRAVYPAQYNTKPISKEEIQHLLEAANWAPTHKKTEPWRFKIFHSETARKKLADFLGKTYQEITENPSEFKRKKVQQKPMQSACVIAICLQRDPKESVPEWEEIAATAIAVQNMWLTAHELKIGAYWSSPALKDHLHKLTDFKEGERCLGFFYMGKYDQKLSEGKRKTSIDEKTIWI</sequence>
<keyword evidence="11" id="KW-1185">Reference proteome</keyword>
<dbReference type="OrthoDB" id="9804207at2"/>
<dbReference type="EMBL" id="QEHR01000006">
    <property type="protein sequence ID" value="PVW14206.1"/>
    <property type="molecule type" value="Genomic_DNA"/>
</dbReference>
<feature type="binding site" description="in other chain" evidence="8">
    <location>
        <begin position="135"/>
        <end position="137"/>
    </location>
    <ligand>
        <name>FMN</name>
        <dbReference type="ChEBI" id="CHEBI:58210"/>
        <note>ligand shared between dimeric partners</note>
    </ligand>
</feature>
<gene>
    <name evidence="10" type="ORF">DDV96_10380</name>
</gene>
<accession>A0A2U0HZF8</accession>
<dbReference type="PANTHER" id="PTHR43821">
    <property type="entry name" value="NAD(P)H NITROREDUCTASE YDJA-RELATED"/>
    <property type="match status" value="1"/>
</dbReference>
<comment type="cofactor">
    <cofactor evidence="8">
        <name>FMN</name>
        <dbReference type="ChEBI" id="CHEBI:58210"/>
    </cofactor>
    <text evidence="8">Binds 1 FMN per subunit.</text>
</comment>
<organism evidence="10 11">
    <name type="scientific">Marixanthomonas spongiae</name>
    <dbReference type="NCBI Taxonomy" id="2174845"/>
    <lineage>
        <taxon>Bacteria</taxon>
        <taxon>Pseudomonadati</taxon>
        <taxon>Bacteroidota</taxon>
        <taxon>Flavobacteriia</taxon>
        <taxon>Flavobacteriales</taxon>
        <taxon>Flavobacteriaceae</taxon>
        <taxon>Marixanthomonas</taxon>
    </lineage>
</organism>
<dbReference type="PANTHER" id="PTHR43821:SF1">
    <property type="entry name" value="NAD(P)H NITROREDUCTASE YDJA-RELATED"/>
    <property type="match status" value="1"/>
</dbReference>
<feature type="domain" description="Nitroreductase" evidence="9">
    <location>
        <begin position="6"/>
        <end position="164"/>
    </location>
</feature>
<reference evidence="10 11" key="1">
    <citation type="submission" date="2018-04" db="EMBL/GenBank/DDBJ databases">
        <title>Marixanthomonas spongiae HN-E44 sp. nov., isolated from a marine sponge.</title>
        <authorList>
            <person name="Luo L."/>
            <person name="Zhuang L."/>
        </authorList>
    </citation>
    <scope>NUCLEOTIDE SEQUENCE [LARGE SCALE GENOMIC DNA]</scope>
    <source>
        <strain evidence="10 11">HN-E44</strain>
    </source>
</reference>
<evidence type="ECO:0000256" key="1">
    <source>
        <dbReference type="ARBA" id="ARBA00007118"/>
    </source>
</evidence>
<dbReference type="CDD" id="cd02135">
    <property type="entry name" value="YdjA-like"/>
    <property type="match status" value="1"/>
</dbReference>
<dbReference type="SUPFAM" id="SSF55469">
    <property type="entry name" value="FMN-dependent nitroreductase-like"/>
    <property type="match status" value="1"/>
</dbReference>
<dbReference type="InterPro" id="IPR026021">
    <property type="entry name" value="YdjA-like"/>
</dbReference>
<keyword evidence="2 7" id="KW-0285">Flavoprotein</keyword>
<evidence type="ECO:0000256" key="7">
    <source>
        <dbReference type="PIRNR" id="PIRNR000232"/>
    </source>
</evidence>
<evidence type="ECO:0000313" key="11">
    <source>
        <dbReference type="Proteomes" id="UP000245962"/>
    </source>
</evidence>
<keyword evidence="6 7" id="KW-0520">NAD</keyword>
<evidence type="ECO:0000259" key="9">
    <source>
        <dbReference type="Pfam" id="PF00881"/>
    </source>
</evidence>
<dbReference type="PIRSF" id="PIRSF000232">
    <property type="entry name" value="YdjA"/>
    <property type="match status" value="1"/>
</dbReference>
<dbReference type="GO" id="GO:0016491">
    <property type="term" value="F:oxidoreductase activity"/>
    <property type="evidence" value="ECO:0007669"/>
    <property type="project" value="UniProtKB-UniRule"/>
</dbReference>
<protein>
    <recommendedName>
        <fullName evidence="7">Putative NAD(P)H nitroreductase</fullName>
        <ecNumber evidence="7">1.-.-.-</ecNumber>
    </recommendedName>
</protein>
<evidence type="ECO:0000256" key="3">
    <source>
        <dbReference type="ARBA" id="ARBA00022643"/>
    </source>
</evidence>
<comment type="caution">
    <text evidence="10">The sequence shown here is derived from an EMBL/GenBank/DDBJ whole genome shotgun (WGS) entry which is preliminary data.</text>
</comment>
<dbReference type="AlphaFoldDB" id="A0A2U0HZF8"/>
<dbReference type="EC" id="1.-.-.-" evidence="7"/>
<dbReference type="InterPro" id="IPR029479">
    <property type="entry name" value="Nitroreductase"/>
</dbReference>
<evidence type="ECO:0000256" key="6">
    <source>
        <dbReference type="ARBA" id="ARBA00023027"/>
    </source>
</evidence>